<dbReference type="InterPro" id="IPR005122">
    <property type="entry name" value="Uracil-DNA_glycosylase-like"/>
</dbReference>
<evidence type="ECO:0000256" key="8">
    <source>
        <dbReference type="ARBA" id="ARBA00023204"/>
    </source>
</evidence>
<dbReference type="Pfam" id="PF03167">
    <property type="entry name" value="UDG"/>
    <property type="match status" value="1"/>
</dbReference>
<evidence type="ECO:0000313" key="13">
    <source>
        <dbReference type="EMBL" id="RZO25013.1"/>
    </source>
</evidence>
<evidence type="ECO:0000256" key="11">
    <source>
        <dbReference type="RuleBase" id="RU003780"/>
    </source>
</evidence>
<evidence type="ECO:0000256" key="3">
    <source>
        <dbReference type="ARBA" id="ARBA00008184"/>
    </source>
</evidence>
<accession>A0A520MUV5</accession>
<keyword evidence="7 9" id="KW-0378">Hydrolase</keyword>
<evidence type="ECO:0000259" key="12">
    <source>
        <dbReference type="SMART" id="SM00986"/>
    </source>
</evidence>
<keyword evidence="8 9" id="KW-0234">DNA repair</keyword>
<dbReference type="PANTHER" id="PTHR11264">
    <property type="entry name" value="URACIL-DNA GLYCOSYLASE"/>
    <property type="match status" value="1"/>
</dbReference>
<dbReference type="CDD" id="cd10027">
    <property type="entry name" value="UDG-F1-like"/>
    <property type="match status" value="1"/>
</dbReference>
<dbReference type="HAMAP" id="MF_00148">
    <property type="entry name" value="UDG"/>
    <property type="match status" value="1"/>
</dbReference>
<dbReference type="SUPFAM" id="SSF52141">
    <property type="entry name" value="Uracil-DNA glycosylase-like"/>
    <property type="match status" value="1"/>
</dbReference>
<dbReference type="GO" id="GO:0097510">
    <property type="term" value="P:base-excision repair, AP site formation via deaminated base removal"/>
    <property type="evidence" value="ECO:0007669"/>
    <property type="project" value="TreeGrafter"/>
</dbReference>
<dbReference type="Gene3D" id="3.40.470.10">
    <property type="entry name" value="Uracil-DNA glycosylase-like domain"/>
    <property type="match status" value="1"/>
</dbReference>
<gene>
    <name evidence="9" type="primary">ung</name>
    <name evidence="13" type="ORF">EVA99_00210</name>
</gene>
<dbReference type="AlphaFoldDB" id="A0A520MUV5"/>
<keyword evidence="6 9" id="KW-0227">DNA damage</keyword>
<dbReference type="GO" id="GO:0004844">
    <property type="term" value="F:uracil DNA N-glycosylase activity"/>
    <property type="evidence" value="ECO:0007669"/>
    <property type="project" value="UniProtKB-UniRule"/>
</dbReference>
<feature type="domain" description="Uracil-DNA glycosylase-like" evidence="12">
    <location>
        <begin position="55"/>
        <end position="212"/>
    </location>
</feature>
<evidence type="ECO:0000256" key="5">
    <source>
        <dbReference type="ARBA" id="ARBA00018429"/>
    </source>
</evidence>
<organism evidence="13 14">
    <name type="scientific">SAR86 cluster bacterium</name>
    <dbReference type="NCBI Taxonomy" id="2030880"/>
    <lineage>
        <taxon>Bacteria</taxon>
        <taxon>Pseudomonadati</taxon>
        <taxon>Pseudomonadota</taxon>
        <taxon>Gammaproteobacteria</taxon>
        <taxon>SAR86 cluster</taxon>
    </lineage>
</organism>
<evidence type="ECO:0000256" key="10">
    <source>
        <dbReference type="PROSITE-ProRule" id="PRU10072"/>
    </source>
</evidence>
<evidence type="ECO:0000256" key="6">
    <source>
        <dbReference type="ARBA" id="ARBA00022763"/>
    </source>
</evidence>
<comment type="caution">
    <text evidence="13">The sequence shown here is derived from an EMBL/GenBank/DDBJ whole genome shotgun (WGS) entry which is preliminary data.</text>
</comment>
<comment type="function">
    <text evidence="2 9 11">Excises uracil residues from the DNA which can arise as a result of misincorporation of dUMP residues by DNA polymerase or due to deamination of cytosine.</text>
</comment>
<dbReference type="EMBL" id="SHBL01000001">
    <property type="protein sequence ID" value="RZO25013.1"/>
    <property type="molecule type" value="Genomic_DNA"/>
</dbReference>
<dbReference type="PANTHER" id="PTHR11264:SF0">
    <property type="entry name" value="URACIL-DNA GLYCOSYLASE"/>
    <property type="match status" value="1"/>
</dbReference>
<dbReference type="NCBIfam" id="NF003592">
    <property type="entry name" value="PRK05254.1-5"/>
    <property type="match status" value="1"/>
</dbReference>
<dbReference type="SMART" id="SM00987">
    <property type="entry name" value="UreE_C"/>
    <property type="match status" value="1"/>
</dbReference>
<evidence type="ECO:0000256" key="4">
    <source>
        <dbReference type="ARBA" id="ARBA00012030"/>
    </source>
</evidence>
<reference evidence="13 14" key="1">
    <citation type="submission" date="2019-02" db="EMBL/GenBank/DDBJ databases">
        <title>Prokaryotic population dynamics and viral predation in marine succession experiment using metagenomics: the confinement effect.</title>
        <authorList>
            <person name="Haro-Moreno J.M."/>
            <person name="Rodriguez-Valera F."/>
            <person name="Lopez-Perez M."/>
        </authorList>
    </citation>
    <scope>NUCLEOTIDE SEQUENCE [LARGE SCALE GENOMIC DNA]</scope>
    <source>
        <strain evidence="13">MED-G166</strain>
    </source>
</reference>
<evidence type="ECO:0000256" key="9">
    <source>
        <dbReference type="HAMAP-Rule" id="MF_00148"/>
    </source>
</evidence>
<proteinExistence type="inferred from homology"/>
<dbReference type="InterPro" id="IPR002043">
    <property type="entry name" value="UDG_fam1"/>
</dbReference>
<name>A0A520MUV5_9GAMM</name>
<keyword evidence="9" id="KW-0963">Cytoplasm</keyword>
<dbReference type="GO" id="GO:0005737">
    <property type="term" value="C:cytoplasm"/>
    <property type="evidence" value="ECO:0007669"/>
    <property type="project" value="UniProtKB-SubCell"/>
</dbReference>
<dbReference type="NCBIfam" id="TIGR00628">
    <property type="entry name" value="ung"/>
    <property type="match status" value="1"/>
</dbReference>
<comment type="catalytic activity">
    <reaction evidence="1 9 11">
        <text>Hydrolyzes single-stranded DNA or mismatched double-stranded DNA and polynucleotides, releasing free uracil.</text>
        <dbReference type="EC" id="3.2.2.27"/>
    </reaction>
</comment>
<comment type="similarity">
    <text evidence="3 9 11">Belongs to the uracil-DNA glycosylase (UDG) superfamily. UNG family.</text>
</comment>
<feature type="active site" description="Proton acceptor" evidence="9 10">
    <location>
        <position position="70"/>
    </location>
</feature>
<evidence type="ECO:0000256" key="7">
    <source>
        <dbReference type="ARBA" id="ARBA00022801"/>
    </source>
</evidence>
<dbReference type="NCBIfam" id="NF003588">
    <property type="entry name" value="PRK05254.1-1"/>
    <property type="match status" value="1"/>
</dbReference>
<keyword evidence="13" id="KW-0326">Glycosidase</keyword>
<dbReference type="InterPro" id="IPR036895">
    <property type="entry name" value="Uracil-DNA_glycosylase-like_sf"/>
</dbReference>
<comment type="subcellular location">
    <subcellularLocation>
        <location evidence="9">Cytoplasm</location>
    </subcellularLocation>
</comment>
<evidence type="ECO:0000313" key="14">
    <source>
        <dbReference type="Proteomes" id="UP000320146"/>
    </source>
</evidence>
<dbReference type="SMART" id="SM00986">
    <property type="entry name" value="UDG"/>
    <property type="match status" value="1"/>
</dbReference>
<dbReference type="PROSITE" id="PS00130">
    <property type="entry name" value="U_DNA_GLYCOSYLASE"/>
    <property type="match status" value="1"/>
</dbReference>
<sequence length="225" mass="25463">MCYFYLVNKQSSWQKFIDSEIKKPYFKAIKARLISDNKQGKIVLPNPKDYFKAFEICKLEDVKVVIIGQDPYHTPGVANGLAFSVRKEQKLPPSLINIFKELKNDLGVENIHGDLTHWAKQGVLLMNTSLSVCAGIAASHSTIGWENFTDKAIDLIQKRKNIIFLLWGNYAKKKRMLIGDGNYILEASHPSPLSAHNGFFGCQHFSKTNKKLIDLGLVPIGWKLE</sequence>
<evidence type="ECO:0000256" key="2">
    <source>
        <dbReference type="ARBA" id="ARBA00002631"/>
    </source>
</evidence>
<dbReference type="InterPro" id="IPR018085">
    <property type="entry name" value="Ura-DNA_Glyclase_AS"/>
</dbReference>
<dbReference type="NCBIfam" id="NF003589">
    <property type="entry name" value="PRK05254.1-2"/>
    <property type="match status" value="1"/>
</dbReference>
<protein>
    <recommendedName>
        <fullName evidence="5 9">Uracil-DNA glycosylase</fullName>
        <shortName evidence="9">UDG</shortName>
        <ecNumber evidence="4 9">3.2.2.27</ecNumber>
    </recommendedName>
</protein>
<evidence type="ECO:0000256" key="1">
    <source>
        <dbReference type="ARBA" id="ARBA00001400"/>
    </source>
</evidence>
<dbReference type="Proteomes" id="UP000320146">
    <property type="component" value="Unassembled WGS sequence"/>
</dbReference>
<dbReference type="EC" id="3.2.2.27" evidence="4 9"/>